<dbReference type="PANTHER" id="PTHR43976:SF16">
    <property type="entry name" value="SHORT-CHAIN DEHYDROGENASE_REDUCTASE FAMILY PROTEIN"/>
    <property type="match status" value="1"/>
</dbReference>
<keyword evidence="2" id="KW-0521">NADP</keyword>
<feature type="domain" description="Ketoreductase" evidence="5">
    <location>
        <begin position="7"/>
        <end position="181"/>
    </location>
</feature>
<dbReference type="OMA" id="WNINITL"/>
<dbReference type="PRINTS" id="PR00080">
    <property type="entry name" value="SDRFAMILY"/>
</dbReference>
<dbReference type="SUPFAM" id="SSF51735">
    <property type="entry name" value="NAD(P)-binding Rossmann-fold domains"/>
    <property type="match status" value="1"/>
</dbReference>
<sequence>MNTTQPRVWLVTGASTDFGRHMTELLLKKGDIVIATLRRPEVLSDLTAAHPSSRLLVLKLDVTKAQEVHDAFERGIEAFGRVDVVFNNAGQLLVGELESVDDETGRRVMEVNFWGATHVTKEAIRVFREVNSPRGGRLLQVSSRAGLIGAPANAHYTASKHALEGLTESVAQELSPDWNVKITMIEPGPFRTEIFATNIIHVQQHPAYADPSMPGSQIIKTASREDFPDGDPIKAVEIIEKVTHLEDPPLRLPLHWHVIVALRDKAKALEKTADEWEKWSDGIYLEGTTS</sequence>
<proteinExistence type="inferred from homology"/>
<evidence type="ECO:0000256" key="3">
    <source>
        <dbReference type="ARBA" id="ARBA00023002"/>
    </source>
</evidence>
<evidence type="ECO:0000259" key="5">
    <source>
        <dbReference type="SMART" id="SM00822"/>
    </source>
</evidence>
<dbReference type="KEGG" id="cput:CONPUDRAFT_158650"/>
<evidence type="ECO:0000313" key="7">
    <source>
        <dbReference type="Proteomes" id="UP000053558"/>
    </source>
</evidence>
<dbReference type="InterPro" id="IPR057326">
    <property type="entry name" value="KR_dom"/>
</dbReference>
<dbReference type="PANTHER" id="PTHR43976">
    <property type="entry name" value="SHORT CHAIN DEHYDROGENASE"/>
    <property type="match status" value="1"/>
</dbReference>
<evidence type="ECO:0000256" key="1">
    <source>
        <dbReference type="ARBA" id="ARBA00006484"/>
    </source>
</evidence>
<dbReference type="CDD" id="cd05374">
    <property type="entry name" value="17beta-HSD-like_SDR_c"/>
    <property type="match status" value="1"/>
</dbReference>
<dbReference type="InterPro" id="IPR036291">
    <property type="entry name" value="NAD(P)-bd_dom_sf"/>
</dbReference>
<name>A0A5M3M9B0_CONPW</name>
<dbReference type="InterPro" id="IPR002347">
    <property type="entry name" value="SDR_fam"/>
</dbReference>
<dbReference type="InterPro" id="IPR051911">
    <property type="entry name" value="SDR_oxidoreductase"/>
</dbReference>
<protein>
    <submittedName>
        <fullName evidence="6">NAD(P)-binding protein</fullName>
    </submittedName>
</protein>
<dbReference type="OrthoDB" id="1274115at2759"/>
<dbReference type="RefSeq" id="XP_007773878.1">
    <property type="nucleotide sequence ID" value="XM_007775688.1"/>
</dbReference>
<evidence type="ECO:0000256" key="2">
    <source>
        <dbReference type="ARBA" id="ARBA00022857"/>
    </source>
</evidence>
<dbReference type="GO" id="GO:0016491">
    <property type="term" value="F:oxidoreductase activity"/>
    <property type="evidence" value="ECO:0007669"/>
    <property type="project" value="UniProtKB-KW"/>
</dbReference>
<organism evidence="6 7">
    <name type="scientific">Coniophora puteana (strain RWD-64-598)</name>
    <name type="common">Brown rot fungus</name>
    <dbReference type="NCBI Taxonomy" id="741705"/>
    <lineage>
        <taxon>Eukaryota</taxon>
        <taxon>Fungi</taxon>
        <taxon>Dikarya</taxon>
        <taxon>Basidiomycota</taxon>
        <taxon>Agaricomycotina</taxon>
        <taxon>Agaricomycetes</taxon>
        <taxon>Agaricomycetidae</taxon>
        <taxon>Boletales</taxon>
        <taxon>Coniophorineae</taxon>
        <taxon>Coniophoraceae</taxon>
        <taxon>Coniophora</taxon>
    </lineage>
</organism>
<dbReference type="InterPro" id="IPR020904">
    <property type="entry name" value="Sc_DH/Rdtase_CS"/>
</dbReference>
<dbReference type="Pfam" id="PF00106">
    <property type="entry name" value="adh_short"/>
    <property type="match status" value="1"/>
</dbReference>
<evidence type="ECO:0000313" key="6">
    <source>
        <dbReference type="EMBL" id="EIW75872.1"/>
    </source>
</evidence>
<keyword evidence="7" id="KW-1185">Reference proteome</keyword>
<dbReference type="PRINTS" id="PR00081">
    <property type="entry name" value="GDHRDH"/>
</dbReference>
<comment type="caution">
    <text evidence="6">The sequence shown here is derived from an EMBL/GenBank/DDBJ whole genome shotgun (WGS) entry which is preliminary data.</text>
</comment>
<evidence type="ECO:0000256" key="4">
    <source>
        <dbReference type="RuleBase" id="RU000363"/>
    </source>
</evidence>
<comment type="similarity">
    <text evidence="1 4">Belongs to the short-chain dehydrogenases/reductases (SDR) family.</text>
</comment>
<accession>A0A5M3M9B0</accession>
<dbReference type="Proteomes" id="UP000053558">
    <property type="component" value="Unassembled WGS sequence"/>
</dbReference>
<gene>
    <name evidence="6" type="ORF">CONPUDRAFT_158650</name>
</gene>
<dbReference type="PROSITE" id="PS00061">
    <property type="entry name" value="ADH_SHORT"/>
    <property type="match status" value="1"/>
</dbReference>
<dbReference type="Gene3D" id="3.40.50.720">
    <property type="entry name" value="NAD(P)-binding Rossmann-like Domain"/>
    <property type="match status" value="1"/>
</dbReference>
<dbReference type="AlphaFoldDB" id="A0A5M3M9B0"/>
<reference evidence="7" key="1">
    <citation type="journal article" date="2012" name="Science">
        <title>The Paleozoic origin of enzymatic lignin decomposition reconstructed from 31 fungal genomes.</title>
        <authorList>
            <person name="Floudas D."/>
            <person name="Binder M."/>
            <person name="Riley R."/>
            <person name="Barry K."/>
            <person name="Blanchette R.A."/>
            <person name="Henrissat B."/>
            <person name="Martinez A.T."/>
            <person name="Otillar R."/>
            <person name="Spatafora J.W."/>
            <person name="Yadav J.S."/>
            <person name="Aerts A."/>
            <person name="Benoit I."/>
            <person name="Boyd A."/>
            <person name="Carlson A."/>
            <person name="Copeland A."/>
            <person name="Coutinho P.M."/>
            <person name="de Vries R.P."/>
            <person name="Ferreira P."/>
            <person name="Findley K."/>
            <person name="Foster B."/>
            <person name="Gaskell J."/>
            <person name="Glotzer D."/>
            <person name="Gorecki P."/>
            <person name="Heitman J."/>
            <person name="Hesse C."/>
            <person name="Hori C."/>
            <person name="Igarashi K."/>
            <person name="Jurgens J.A."/>
            <person name="Kallen N."/>
            <person name="Kersten P."/>
            <person name="Kohler A."/>
            <person name="Kuees U."/>
            <person name="Kumar T.K.A."/>
            <person name="Kuo A."/>
            <person name="LaButti K."/>
            <person name="Larrondo L.F."/>
            <person name="Lindquist E."/>
            <person name="Ling A."/>
            <person name="Lombard V."/>
            <person name="Lucas S."/>
            <person name="Lundell T."/>
            <person name="Martin R."/>
            <person name="McLaughlin D.J."/>
            <person name="Morgenstern I."/>
            <person name="Morin E."/>
            <person name="Murat C."/>
            <person name="Nagy L.G."/>
            <person name="Nolan M."/>
            <person name="Ohm R.A."/>
            <person name="Patyshakuliyeva A."/>
            <person name="Rokas A."/>
            <person name="Ruiz-Duenas F.J."/>
            <person name="Sabat G."/>
            <person name="Salamov A."/>
            <person name="Samejima M."/>
            <person name="Schmutz J."/>
            <person name="Slot J.C."/>
            <person name="St John F."/>
            <person name="Stenlid J."/>
            <person name="Sun H."/>
            <person name="Sun S."/>
            <person name="Syed K."/>
            <person name="Tsang A."/>
            <person name="Wiebenga A."/>
            <person name="Young D."/>
            <person name="Pisabarro A."/>
            <person name="Eastwood D.C."/>
            <person name="Martin F."/>
            <person name="Cullen D."/>
            <person name="Grigoriev I.V."/>
            <person name="Hibbett D.S."/>
        </authorList>
    </citation>
    <scope>NUCLEOTIDE SEQUENCE [LARGE SCALE GENOMIC DNA]</scope>
    <source>
        <strain evidence="7">RWD-64-598 SS2</strain>
    </source>
</reference>
<dbReference type="EMBL" id="JH711587">
    <property type="protein sequence ID" value="EIW75872.1"/>
    <property type="molecule type" value="Genomic_DNA"/>
</dbReference>
<dbReference type="GeneID" id="19203950"/>
<dbReference type="SMART" id="SM00822">
    <property type="entry name" value="PKS_KR"/>
    <property type="match status" value="1"/>
</dbReference>
<keyword evidence="3" id="KW-0560">Oxidoreductase</keyword>